<accession>A0A6A5BGU1</accession>
<dbReference type="Gene3D" id="1.10.167.10">
    <property type="entry name" value="Regulator of G-protein Signalling 4, domain 2"/>
    <property type="match status" value="1"/>
</dbReference>
<dbReference type="EMBL" id="VFQX01000041">
    <property type="protein sequence ID" value="KAF0976117.1"/>
    <property type="molecule type" value="Genomic_DNA"/>
</dbReference>
<protein>
    <recommendedName>
        <fullName evidence="3">RGS domain-containing protein</fullName>
    </recommendedName>
</protein>
<evidence type="ECO:0000256" key="1">
    <source>
        <dbReference type="SAM" id="MobiDB-lite"/>
    </source>
</evidence>
<dbReference type="OrthoDB" id="10261930at2759"/>
<dbReference type="SUPFAM" id="SSF48097">
    <property type="entry name" value="Regulator of G-protein signaling, RGS"/>
    <property type="match status" value="1"/>
</dbReference>
<feature type="compositionally biased region" description="Low complexity" evidence="1">
    <location>
        <begin position="347"/>
        <end position="359"/>
    </location>
</feature>
<dbReference type="PANTHER" id="PTHR10845:SF192">
    <property type="entry name" value="DOUBLE HIT, ISOFORM B"/>
    <property type="match status" value="1"/>
</dbReference>
<feature type="domain" description="RGS" evidence="3">
    <location>
        <begin position="286"/>
        <end position="457"/>
    </location>
</feature>
<dbReference type="GeneID" id="68112010"/>
<evidence type="ECO:0000259" key="3">
    <source>
        <dbReference type="PROSITE" id="PS50132"/>
    </source>
</evidence>
<dbReference type="VEuPathDB" id="AmoebaDB:NfTy_085340"/>
<feature type="region of interest" description="Disordered" evidence="1">
    <location>
        <begin position="343"/>
        <end position="372"/>
    </location>
</feature>
<feature type="transmembrane region" description="Helical" evidence="2">
    <location>
        <begin position="71"/>
        <end position="95"/>
    </location>
</feature>
<dbReference type="InterPro" id="IPR036305">
    <property type="entry name" value="RGS_sf"/>
</dbReference>
<comment type="caution">
    <text evidence="4">The sequence shown here is derived from an EMBL/GenBank/DDBJ whole genome shotgun (WGS) entry which is preliminary data.</text>
</comment>
<dbReference type="RefSeq" id="XP_044560830.1">
    <property type="nucleotide sequence ID" value="XM_044708245.1"/>
</dbReference>
<evidence type="ECO:0000313" key="4">
    <source>
        <dbReference type="EMBL" id="KAF0976117.1"/>
    </source>
</evidence>
<dbReference type="VEuPathDB" id="AmoebaDB:FDP41_004792"/>
<dbReference type="OMA" id="IEMSCAS"/>
<evidence type="ECO:0000313" key="5">
    <source>
        <dbReference type="Proteomes" id="UP000444721"/>
    </source>
</evidence>
<keyword evidence="2" id="KW-0472">Membrane</keyword>
<dbReference type="InterPro" id="IPR044926">
    <property type="entry name" value="RGS_subdomain_2"/>
</dbReference>
<dbReference type="PROSITE" id="PS50132">
    <property type="entry name" value="RGS"/>
    <property type="match status" value="1"/>
</dbReference>
<dbReference type="Proteomes" id="UP000444721">
    <property type="component" value="Unassembled WGS sequence"/>
</dbReference>
<keyword evidence="2" id="KW-1133">Transmembrane helix</keyword>
<keyword evidence="2" id="KW-0812">Transmembrane</keyword>
<dbReference type="PANTHER" id="PTHR10845">
    <property type="entry name" value="REGULATOR OF G PROTEIN SIGNALING"/>
    <property type="match status" value="1"/>
</dbReference>
<keyword evidence="5" id="KW-1185">Reference proteome</keyword>
<organism evidence="4 5">
    <name type="scientific">Naegleria fowleri</name>
    <name type="common">Brain eating amoeba</name>
    <dbReference type="NCBI Taxonomy" id="5763"/>
    <lineage>
        <taxon>Eukaryota</taxon>
        <taxon>Discoba</taxon>
        <taxon>Heterolobosea</taxon>
        <taxon>Tetramitia</taxon>
        <taxon>Eutetramitia</taxon>
        <taxon>Vahlkampfiidae</taxon>
        <taxon>Naegleria</taxon>
    </lineage>
</organism>
<evidence type="ECO:0000256" key="2">
    <source>
        <dbReference type="SAM" id="Phobius"/>
    </source>
</evidence>
<proteinExistence type="predicted"/>
<gene>
    <name evidence="4" type="ORF">FDP41_004792</name>
</gene>
<dbReference type="VEuPathDB" id="AmoebaDB:NF0096600"/>
<feature type="transmembrane region" description="Helical" evidence="2">
    <location>
        <begin position="244"/>
        <end position="269"/>
    </location>
</feature>
<dbReference type="InterPro" id="IPR016137">
    <property type="entry name" value="RGS"/>
</dbReference>
<dbReference type="SMART" id="SM00315">
    <property type="entry name" value="RGS"/>
    <property type="match status" value="1"/>
</dbReference>
<sequence length="470" mass="53293">MLSITEEPTSPRANTFPSHHLANITAAVKQHPMEIQQYPSLSNRKSSLSNKRGIQIEMSCASFALSPTKCLLLSVLILNIAAFCILLGLLINVFVHKKEQRILSVEMRGQALLYSEILSSSARLAAYSKNSNITSMFVERYQTYYPQYISLLNQVFELIPPQVITTLLNRTSERFNLTQDEPVVMENAAIELIKQGKQAEAVAILDSDHYADEKDDYNNDLNAYVDYLKNEEVKKDDAISNETLASMVVVVVLMAIVLPVVVITLIASFNNEKQQRAKIEKAKAIMLQDTMSDAKLRELFKKHCEKEFSLENFYLLDRIQEYQSLCDKSFEIQSSLFEMRTSGSEDNAASTATSRSNSSGGENKKRGNTTYSEKDLEMVEKQKRVLALYIHDTHININGSMPVNINKKFGDQVMFEIAKESPVLPETLFDGIQHEIFMVMGDTHHRFKQSLAFQKKMKIDNIKSRASRSK</sequence>
<name>A0A6A5BGU1_NAEFO</name>
<reference evidence="4 5" key="1">
    <citation type="journal article" date="2019" name="Sci. Rep.">
        <title>Nanopore sequencing improves the draft genome of the human pathogenic amoeba Naegleria fowleri.</title>
        <authorList>
            <person name="Liechti N."/>
            <person name="Schurch N."/>
            <person name="Bruggmann R."/>
            <person name="Wittwer M."/>
        </authorList>
    </citation>
    <scope>NUCLEOTIDE SEQUENCE [LARGE SCALE GENOMIC DNA]</scope>
    <source>
        <strain evidence="4 5">ATCC 30894</strain>
    </source>
</reference>
<dbReference type="AlphaFoldDB" id="A0A6A5BGU1"/>